<sequence>MGPGGYGTEARLLAGSDTRTWIPYECAPLQQKGVVDAVRSEDIDVLLFGCAFLLWNFWESKNKTDPYLRMLRASDILAKKGLDRDGLILMAILSSGYDTVGVERCGPNPGGTPAQTRVGKGLCRTLDGELLYFRDLLHPLRGHEVNMPHGWPRALPLNHYRNPNVSTPEQLRVLQ</sequence>
<comment type="caution">
    <text evidence="2">The sequence shown here is derived from an EMBL/GenBank/DDBJ whole genome shotgun (WGS) entry which is preliminary data.</text>
</comment>
<organism evidence="2 3">
    <name type="scientific">Macrophomina phaseolina (strain MS6)</name>
    <name type="common">Charcoal rot fungus</name>
    <dbReference type="NCBI Taxonomy" id="1126212"/>
    <lineage>
        <taxon>Eukaryota</taxon>
        <taxon>Fungi</taxon>
        <taxon>Dikarya</taxon>
        <taxon>Ascomycota</taxon>
        <taxon>Pezizomycotina</taxon>
        <taxon>Dothideomycetes</taxon>
        <taxon>Dothideomycetes incertae sedis</taxon>
        <taxon>Botryosphaeriales</taxon>
        <taxon>Botryosphaeriaceae</taxon>
        <taxon>Macrophomina</taxon>
    </lineage>
</organism>
<dbReference type="SUPFAM" id="SSF88723">
    <property type="entry name" value="PIN domain-like"/>
    <property type="match status" value="1"/>
</dbReference>
<dbReference type="InterPro" id="IPR006086">
    <property type="entry name" value="XPG-I_dom"/>
</dbReference>
<dbReference type="Pfam" id="PF00867">
    <property type="entry name" value="XPG_I"/>
    <property type="match status" value="1"/>
</dbReference>
<dbReference type="AlphaFoldDB" id="K2RCU1"/>
<dbReference type="InterPro" id="IPR029060">
    <property type="entry name" value="PIN-like_dom_sf"/>
</dbReference>
<evidence type="ECO:0000313" key="2">
    <source>
        <dbReference type="EMBL" id="EKG12363.1"/>
    </source>
</evidence>
<dbReference type="GO" id="GO:0017108">
    <property type="term" value="F:5'-flap endonuclease activity"/>
    <property type="evidence" value="ECO:0007669"/>
    <property type="project" value="TreeGrafter"/>
</dbReference>
<accession>K2RCU1</accession>
<dbReference type="PANTHER" id="PTHR11081:SF62">
    <property type="entry name" value="XPG-I DOMAIN-CONTAINING PROTEIN"/>
    <property type="match status" value="1"/>
</dbReference>
<dbReference type="InParanoid" id="K2RCU1"/>
<dbReference type="InterPro" id="IPR006084">
    <property type="entry name" value="XPG/Rad2"/>
</dbReference>
<dbReference type="HOGENOM" id="CLU_1532884_0_0_1"/>
<reference evidence="2 3" key="1">
    <citation type="journal article" date="2012" name="BMC Genomics">
        <title>Tools to kill: Genome of one of the most destructive plant pathogenic fungi Macrophomina phaseolina.</title>
        <authorList>
            <person name="Islam M.S."/>
            <person name="Haque M.S."/>
            <person name="Islam M.M."/>
            <person name="Emdad E.M."/>
            <person name="Halim A."/>
            <person name="Hossen Q.M.M."/>
            <person name="Hossain M.Z."/>
            <person name="Ahmed B."/>
            <person name="Rahim S."/>
            <person name="Rahman M.S."/>
            <person name="Alam M.M."/>
            <person name="Hou S."/>
            <person name="Wan X."/>
            <person name="Saito J.A."/>
            <person name="Alam M."/>
        </authorList>
    </citation>
    <scope>NUCLEOTIDE SEQUENCE [LARGE SCALE GENOMIC DNA]</scope>
    <source>
        <strain evidence="2 3">MS6</strain>
    </source>
</reference>
<gene>
    <name evidence="2" type="ORF">MPH_10480</name>
</gene>
<feature type="domain" description="XPG-I" evidence="1">
    <location>
        <begin position="25"/>
        <end position="94"/>
    </location>
</feature>
<name>K2RCU1_MACPH</name>
<dbReference type="GO" id="GO:0006974">
    <property type="term" value="P:DNA damage response"/>
    <property type="evidence" value="ECO:0007669"/>
    <property type="project" value="UniProtKB-ARBA"/>
</dbReference>
<dbReference type="STRING" id="1126212.K2RCU1"/>
<evidence type="ECO:0000259" key="1">
    <source>
        <dbReference type="Pfam" id="PF00867"/>
    </source>
</evidence>
<dbReference type="OrthoDB" id="2959108at2759"/>
<dbReference type="EMBL" id="AHHD01000451">
    <property type="protein sequence ID" value="EKG12363.1"/>
    <property type="molecule type" value="Genomic_DNA"/>
</dbReference>
<protein>
    <submittedName>
        <fullName evidence="2">DNA repair protein</fullName>
    </submittedName>
</protein>
<dbReference type="Proteomes" id="UP000007129">
    <property type="component" value="Unassembled WGS sequence"/>
</dbReference>
<dbReference type="PANTHER" id="PTHR11081">
    <property type="entry name" value="FLAP ENDONUCLEASE FAMILY MEMBER"/>
    <property type="match status" value="1"/>
</dbReference>
<dbReference type="Gene3D" id="3.40.50.1010">
    <property type="entry name" value="5'-nuclease"/>
    <property type="match status" value="1"/>
</dbReference>
<proteinExistence type="predicted"/>
<evidence type="ECO:0000313" key="3">
    <source>
        <dbReference type="Proteomes" id="UP000007129"/>
    </source>
</evidence>
<dbReference type="VEuPathDB" id="FungiDB:MPH_10480"/>